<organism evidence="2 3">
    <name type="scientific">Candidatus Nitrospira inopinata</name>
    <dbReference type="NCBI Taxonomy" id="1715989"/>
    <lineage>
        <taxon>Bacteria</taxon>
        <taxon>Pseudomonadati</taxon>
        <taxon>Nitrospirota</taxon>
        <taxon>Nitrospiria</taxon>
        <taxon>Nitrospirales</taxon>
        <taxon>Nitrospiraceae</taxon>
        <taxon>Nitrospira</taxon>
    </lineage>
</organism>
<proteinExistence type="predicted"/>
<evidence type="ECO:0000313" key="2">
    <source>
        <dbReference type="EMBL" id="CUQ67911.1"/>
    </source>
</evidence>
<gene>
    <name evidence="2" type="ORF">NITINOP_2939</name>
</gene>
<dbReference type="RefSeq" id="WP_062486858.1">
    <property type="nucleotide sequence ID" value="NZ_LN885086.1"/>
</dbReference>
<evidence type="ECO:0000256" key="1">
    <source>
        <dbReference type="SAM" id="Phobius"/>
    </source>
</evidence>
<reference evidence="3" key="1">
    <citation type="submission" date="2015-09" db="EMBL/GenBank/DDBJ databases">
        <authorList>
            <person name="Daims H."/>
        </authorList>
    </citation>
    <scope>NUCLEOTIDE SEQUENCE [LARGE SCALE GENOMIC DNA]</scope>
</reference>
<dbReference type="KEGG" id="nio:NITINOP_2939"/>
<feature type="transmembrane region" description="Helical" evidence="1">
    <location>
        <begin position="46"/>
        <end position="64"/>
    </location>
</feature>
<dbReference type="Proteomes" id="UP000066284">
    <property type="component" value="Chromosome 1"/>
</dbReference>
<evidence type="ECO:0000313" key="3">
    <source>
        <dbReference type="Proteomes" id="UP000066284"/>
    </source>
</evidence>
<dbReference type="EMBL" id="LN885086">
    <property type="protein sequence ID" value="CUQ67911.1"/>
    <property type="molecule type" value="Genomic_DNA"/>
</dbReference>
<dbReference type="AlphaFoldDB" id="A0A0S4KU77"/>
<keyword evidence="1" id="KW-0812">Transmembrane</keyword>
<keyword evidence="3" id="KW-1185">Reference proteome</keyword>
<accession>A0A0S4KU77</accession>
<protein>
    <submittedName>
        <fullName evidence="2">Uncharacterized protein</fullName>
    </submittedName>
</protein>
<keyword evidence="1" id="KW-1133">Transmembrane helix</keyword>
<name>A0A0S4KU77_9BACT</name>
<keyword evidence="1" id="KW-0472">Membrane</keyword>
<dbReference type="STRING" id="1715989.NITINOP_2939"/>
<sequence>MMGMRWTNWLGLAMLVFFLFIHEPIWLLLGFHTTASGSTEFDTTKILWAIPVVAYVIVGAVLLIRGGPDHEKT</sequence>